<reference evidence="1" key="1">
    <citation type="journal article" date="2018" name="Genome Biol.">
        <title>SKESA: strategic k-mer extension for scrupulous assemblies.</title>
        <authorList>
            <person name="Souvorov A."/>
            <person name="Agarwala R."/>
            <person name="Lipman D.J."/>
        </authorList>
    </citation>
    <scope>NUCLEOTIDE SEQUENCE</scope>
    <source>
        <strain evidence="1">CAV1698</strain>
    </source>
</reference>
<reference evidence="1" key="2">
    <citation type="submission" date="2022-05" db="EMBL/GenBank/DDBJ databases">
        <authorList>
            <consortium name="NCBI Pathogen Detection Project"/>
        </authorList>
    </citation>
    <scope>NUCLEOTIDE SEQUENCE</scope>
    <source>
        <strain evidence="1">CAV1698</strain>
    </source>
</reference>
<evidence type="ECO:0008006" key="3">
    <source>
        <dbReference type="Google" id="ProtNLM"/>
    </source>
</evidence>
<name>A0A9C7V2C3_CITAM</name>
<evidence type="ECO:0000313" key="1">
    <source>
        <dbReference type="EMBL" id="HCD1256237.1"/>
    </source>
</evidence>
<dbReference type="Proteomes" id="UP000862426">
    <property type="component" value="Unassembled WGS sequence"/>
</dbReference>
<proteinExistence type="predicted"/>
<organism evidence="1 2">
    <name type="scientific">Citrobacter amalonaticus</name>
    <dbReference type="NCBI Taxonomy" id="35703"/>
    <lineage>
        <taxon>Bacteria</taxon>
        <taxon>Pseudomonadati</taxon>
        <taxon>Pseudomonadota</taxon>
        <taxon>Gammaproteobacteria</taxon>
        <taxon>Enterobacterales</taxon>
        <taxon>Enterobacteriaceae</taxon>
        <taxon>Citrobacter</taxon>
    </lineage>
</organism>
<gene>
    <name evidence="1" type="ORF">JD854_RS14450</name>
</gene>
<protein>
    <recommendedName>
        <fullName evidence="3">Tetratricopeptide repeat protein</fullName>
    </recommendedName>
</protein>
<accession>A0A9C7V2C3</accession>
<dbReference type="Gene3D" id="1.25.40.10">
    <property type="entry name" value="Tetratricopeptide repeat domain"/>
    <property type="match status" value="1"/>
</dbReference>
<evidence type="ECO:0000313" key="2">
    <source>
        <dbReference type="Proteomes" id="UP000862426"/>
    </source>
</evidence>
<sequence>MKSSQEFQKALLLLDYGKIEKGEEKLKYVISQAESENDDLTLVRALVCLGDLLSELGKNDEARIFLTKALSYKRDDDVLAYEFNRAAELLSLNSH</sequence>
<dbReference type="EMBL" id="DACYAJ020000017">
    <property type="protein sequence ID" value="HCD1256237.1"/>
    <property type="molecule type" value="Genomic_DNA"/>
</dbReference>
<dbReference type="InterPro" id="IPR011990">
    <property type="entry name" value="TPR-like_helical_dom_sf"/>
</dbReference>
<comment type="caution">
    <text evidence="1">The sequence shown here is derived from an EMBL/GenBank/DDBJ whole genome shotgun (WGS) entry which is preliminary data.</text>
</comment>
<dbReference type="AlphaFoldDB" id="A0A9C7V2C3"/>
<dbReference type="SUPFAM" id="SSF48452">
    <property type="entry name" value="TPR-like"/>
    <property type="match status" value="1"/>
</dbReference>